<evidence type="ECO:0000256" key="1">
    <source>
        <dbReference type="SAM" id="SignalP"/>
    </source>
</evidence>
<sequence length="323" mass="35525">MALLLLAILLLLSAEYNLAYVPFSLSSGRQWSSSQLASDATDNNNNHNVIADCLLRGVNIMDAVMTSEFMHSSPSLKTMYSQMIKNVEIKQSSIPDAGLGLFAKKNIKAGTIVSFYPAHALGVDNDDQCLFVQAPQDADYFRDHPSSDSCYLHCTDQPLFRRTSLLQQQLANDNDMPLYLDVNPHRKPIVDGWVSQFINDGAVVQSNSEEGVLDYYEATGRAKNCIHIPWGPSPVMATVTTRKVKKGQELFTSYGSTYWLGVLLGIHGTQGVGITPPIQAKIQETARDLLASMQAVSVTYDQQAQAMQQEFDKVADAVGAVRE</sequence>
<gene>
    <name evidence="3" type="ORF">SEMRO_585_G170980.1</name>
</gene>
<feature type="domain" description="SET" evidence="2">
    <location>
        <begin position="85"/>
        <end position="255"/>
    </location>
</feature>
<dbReference type="AlphaFoldDB" id="A0A9N8E5Z8"/>
<dbReference type="InterPro" id="IPR001214">
    <property type="entry name" value="SET_dom"/>
</dbReference>
<dbReference type="Proteomes" id="UP001153069">
    <property type="component" value="Unassembled WGS sequence"/>
</dbReference>
<dbReference type="OrthoDB" id="42450at2759"/>
<feature type="chain" id="PRO_5040151521" description="SET domain-containing protein" evidence="1">
    <location>
        <begin position="20"/>
        <end position="323"/>
    </location>
</feature>
<keyword evidence="4" id="KW-1185">Reference proteome</keyword>
<dbReference type="InterPro" id="IPR046341">
    <property type="entry name" value="SET_dom_sf"/>
</dbReference>
<feature type="signal peptide" evidence="1">
    <location>
        <begin position="1"/>
        <end position="19"/>
    </location>
</feature>
<evidence type="ECO:0000313" key="4">
    <source>
        <dbReference type="Proteomes" id="UP001153069"/>
    </source>
</evidence>
<dbReference type="EMBL" id="CAICTM010000584">
    <property type="protein sequence ID" value="CAB9513329.1"/>
    <property type="molecule type" value="Genomic_DNA"/>
</dbReference>
<dbReference type="Pfam" id="PF00856">
    <property type="entry name" value="SET"/>
    <property type="match status" value="1"/>
</dbReference>
<protein>
    <recommendedName>
        <fullName evidence="2">SET domain-containing protein</fullName>
    </recommendedName>
</protein>
<organism evidence="3 4">
    <name type="scientific">Seminavis robusta</name>
    <dbReference type="NCBI Taxonomy" id="568900"/>
    <lineage>
        <taxon>Eukaryota</taxon>
        <taxon>Sar</taxon>
        <taxon>Stramenopiles</taxon>
        <taxon>Ochrophyta</taxon>
        <taxon>Bacillariophyta</taxon>
        <taxon>Bacillariophyceae</taxon>
        <taxon>Bacillariophycidae</taxon>
        <taxon>Naviculales</taxon>
        <taxon>Naviculaceae</taxon>
        <taxon>Seminavis</taxon>
    </lineage>
</organism>
<dbReference type="Gene3D" id="2.170.270.10">
    <property type="entry name" value="SET domain"/>
    <property type="match status" value="1"/>
</dbReference>
<accession>A0A9N8E5Z8</accession>
<dbReference type="PROSITE" id="PS50280">
    <property type="entry name" value="SET"/>
    <property type="match status" value="1"/>
</dbReference>
<evidence type="ECO:0000259" key="2">
    <source>
        <dbReference type="PROSITE" id="PS50280"/>
    </source>
</evidence>
<reference evidence="3" key="1">
    <citation type="submission" date="2020-06" db="EMBL/GenBank/DDBJ databases">
        <authorList>
            <consortium name="Plant Systems Biology data submission"/>
        </authorList>
    </citation>
    <scope>NUCLEOTIDE SEQUENCE</scope>
    <source>
        <strain evidence="3">D6</strain>
    </source>
</reference>
<comment type="caution">
    <text evidence="3">The sequence shown here is derived from an EMBL/GenBank/DDBJ whole genome shotgun (WGS) entry which is preliminary data.</text>
</comment>
<keyword evidence="1" id="KW-0732">Signal</keyword>
<name>A0A9N8E5Z8_9STRA</name>
<proteinExistence type="predicted"/>
<dbReference type="SUPFAM" id="SSF82199">
    <property type="entry name" value="SET domain"/>
    <property type="match status" value="1"/>
</dbReference>
<evidence type="ECO:0000313" key="3">
    <source>
        <dbReference type="EMBL" id="CAB9513329.1"/>
    </source>
</evidence>